<dbReference type="EMBL" id="KT732798">
    <property type="protein sequence ID" value="AMH87683.1"/>
    <property type="molecule type" value="Genomic_DNA"/>
</dbReference>
<sequence length="316" mass="36449">MPYARRYTTYRRSYPRRPYQSRRSYGVRRPYYRRRYFTMPYYSRRRRYGHRRQYGRKRVLNITSRKKQDTMLPFTNTTASAVSGGTTFTNQAAVLVGGNTYVFPWCCTARDNTINGSPATVFATAARTATECYMRGLKERIQIQTNTGMPWQWRRICFTLKGDVLTQYNETAYKIYDETSDGWSRIVSNTGVASNLATAVQNLVFAGQQGKDWTAVFNAKVDDRRLTLKYDKTVYIRSGNASGVMRDYHRWHPMNANLVYDDDEAGTSMVPSYFSPEGRAAMGDYYVLDIIAGGSGATSSDQLTFNPQTTLYWHER</sequence>
<reference evidence="2" key="1">
    <citation type="journal article" date="2016" name="Infect. Genet. Evol.">
        <title>Cycloviruses, gemycircularviruses and other novel replication-associated protein encoding circular viruses in Pacific flying fox (Pteropus tonganus) faeces.</title>
        <authorList>
            <person name="Male M.F."/>
            <person name="Kraberger S."/>
            <person name="Stainton D."/>
            <person name="Kami V."/>
            <person name="Varsani A."/>
        </authorList>
    </citation>
    <scope>NUCLEOTIDE SEQUENCE [LARGE SCALE GENOMIC DNA]</scope>
</reference>
<evidence type="ECO:0000313" key="1">
    <source>
        <dbReference type="EMBL" id="AMH87683.1"/>
    </source>
</evidence>
<keyword evidence="2" id="KW-1185">Reference proteome</keyword>
<accession>A0A140CTM6</accession>
<dbReference type="Proteomes" id="UP000112030">
    <property type="component" value="Segment"/>
</dbReference>
<organism evidence="1 2">
    <name type="scientific">Pacific flying fox faeces associated gemycircularvirus-6</name>
    <dbReference type="NCBI Taxonomy" id="1795998"/>
    <lineage>
        <taxon>Viruses</taxon>
        <taxon>Monodnaviria</taxon>
        <taxon>Shotokuvirae</taxon>
        <taxon>Cressdnaviricota</taxon>
        <taxon>Repensiviricetes</taxon>
        <taxon>Geplafuvirales</taxon>
        <taxon>Genomoviridae</taxon>
        <taxon>Gemykolovirus</taxon>
        <taxon>Gemykolovirus ptero1</taxon>
    </lineage>
</organism>
<protein>
    <submittedName>
        <fullName evidence="1">Capsid protein</fullName>
    </submittedName>
</protein>
<name>A0A140CTM6_9VIRU</name>
<dbReference type="RefSeq" id="YP_009506640.1">
    <property type="nucleotide sequence ID" value="NC_038501.1"/>
</dbReference>
<dbReference type="GeneID" id="37617578"/>
<proteinExistence type="predicted"/>
<evidence type="ECO:0000313" key="2">
    <source>
        <dbReference type="Proteomes" id="UP000112030"/>
    </source>
</evidence>
<dbReference type="KEGG" id="vg:37617578"/>
<dbReference type="OrthoDB" id="7982at10239"/>